<evidence type="ECO:0000256" key="4">
    <source>
        <dbReference type="ARBA" id="ARBA00009567"/>
    </source>
</evidence>
<dbReference type="UniPathway" id="UPA00988"/>
<proteinExistence type="inferred from homology"/>
<dbReference type="HOGENOM" id="CLU_050414_0_0_1"/>
<dbReference type="GO" id="GO:0033588">
    <property type="term" value="C:elongator holoenzyme complex"/>
    <property type="evidence" value="ECO:0007669"/>
    <property type="project" value="InterPro"/>
</dbReference>
<dbReference type="GeneID" id="27346487"/>
<reference evidence="9 10" key="1">
    <citation type="submission" date="2015-01" db="EMBL/GenBank/DDBJ databases">
        <title>The Genome Sequence of Cladophialophora immunda CBS83496.</title>
        <authorList>
            <consortium name="The Broad Institute Genomics Platform"/>
            <person name="Cuomo C."/>
            <person name="de Hoog S."/>
            <person name="Gorbushina A."/>
            <person name="Stielow B."/>
            <person name="Teixiera M."/>
            <person name="Abouelleil A."/>
            <person name="Chapman S.B."/>
            <person name="Priest M."/>
            <person name="Young S.K."/>
            <person name="Wortman J."/>
            <person name="Nusbaum C."/>
            <person name="Birren B."/>
        </authorList>
    </citation>
    <scope>NUCLEOTIDE SEQUENCE [LARGE SCALE GENOMIC DNA]</scope>
    <source>
        <strain evidence="9 10">CBS 83496</strain>
    </source>
</reference>
<comment type="pathway">
    <text evidence="3">tRNA modification; 5-methoxycarbonylmethyl-2-thiouridine-tRNA biosynthesis.</text>
</comment>
<accession>A0A0D2CV60</accession>
<evidence type="ECO:0000256" key="6">
    <source>
        <dbReference type="ARBA" id="ARBA00022490"/>
    </source>
</evidence>
<comment type="subcellular location">
    <subcellularLocation>
        <location evidence="2">Cytoplasm</location>
    </subcellularLocation>
    <subcellularLocation>
        <location evidence="1">Nucleus</location>
    </subcellularLocation>
</comment>
<evidence type="ECO:0000256" key="8">
    <source>
        <dbReference type="ARBA" id="ARBA00023242"/>
    </source>
</evidence>
<dbReference type="Proteomes" id="UP000054466">
    <property type="component" value="Unassembled WGS sequence"/>
</dbReference>
<keyword evidence="7" id="KW-0819">tRNA processing</keyword>
<keyword evidence="8" id="KW-0539">Nucleus</keyword>
<sequence>MSHTALLPHRRTHNLLLISKLLSQQHAQTSPFTLVLDTLEQPARPLTREYLRRARLSRRAGMTGGGGGVVVVVLGFETFAKPVGADYFVPCYRYCEDGGGQARLQGHGRGLGVGEKIAREVGDVLRRSGGKRFLIMIDSLTTLASLSIQPTSNLNLTALLSSLLQPPALQTKGADQGESPQISLVAVYHTDVPLPSPPPSPLSSAALSTSYSPSPLSLLSYLATTVITVHSLPILLAEKSAQSKSLAAPSFGLPEETEGVVIGLKPKPLTKLNQDERGLVLELEHRRRSGRGVREWFFLPTSGNAAKKGEGQPFREIVTLLDDHPLFRKSDEEAVEELSGMTFELGLTERQRLEREGVVLPYFEAQKAGGGAGDGGRILYDMGVEDDFDEEEDEI</sequence>
<dbReference type="OrthoDB" id="166907at2759"/>
<evidence type="ECO:0000256" key="7">
    <source>
        <dbReference type="ARBA" id="ARBA00022694"/>
    </source>
</evidence>
<dbReference type="RefSeq" id="XP_016247780.1">
    <property type="nucleotide sequence ID" value="XM_016394361.1"/>
</dbReference>
<dbReference type="PANTHER" id="PTHR15641">
    <property type="entry name" value="ELONGATOR COMPLEX PROTEIN 5"/>
    <property type="match status" value="1"/>
</dbReference>
<keyword evidence="6" id="KW-0963">Cytoplasm</keyword>
<dbReference type="CDD" id="cd19496">
    <property type="entry name" value="Elp5"/>
    <property type="match status" value="1"/>
</dbReference>
<dbReference type="STRING" id="569365.A0A0D2CV60"/>
<evidence type="ECO:0000256" key="1">
    <source>
        <dbReference type="ARBA" id="ARBA00004123"/>
    </source>
</evidence>
<protein>
    <recommendedName>
        <fullName evidence="5">Elongator complex protein 5</fullName>
    </recommendedName>
</protein>
<evidence type="ECO:0000256" key="5">
    <source>
        <dbReference type="ARBA" id="ARBA00020264"/>
    </source>
</evidence>
<evidence type="ECO:0000256" key="3">
    <source>
        <dbReference type="ARBA" id="ARBA00005043"/>
    </source>
</evidence>
<gene>
    <name evidence="9" type="ORF">PV07_07293</name>
</gene>
<dbReference type="EMBL" id="KN847043">
    <property type="protein sequence ID" value="KIW27564.1"/>
    <property type="molecule type" value="Genomic_DNA"/>
</dbReference>
<organism evidence="9 10">
    <name type="scientific">Cladophialophora immunda</name>
    <dbReference type="NCBI Taxonomy" id="569365"/>
    <lineage>
        <taxon>Eukaryota</taxon>
        <taxon>Fungi</taxon>
        <taxon>Dikarya</taxon>
        <taxon>Ascomycota</taxon>
        <taxon>Pezizomycotina</taxon>
        <taxon>Eurotiomycetes</taxon>
        <taxon>Chaetothyriomycetidae</taxon>
        <taxon>Chaetothyriales</taxon>
        <taxon>Herpotrichiellaceae</taxon>
        <taxon>Cladophialophora</taxon>
    </lineage>
</organism>
<dbReference type="VEuPathDB" id="FungiDB:PV07_07293"/>
<evidence type="ECO:0000313" key="10">
    <source>
        <dbReference type="Proteomes" id="UP000054466"/>
    </source>
</evidence>
<dbReference type="PANTHER" id="PTHR15641:SF1">
    <property type="entry name" value="ELONGATOR COMPLEX PROTEIN 5"/>
    <property type="match status" value="1"/>
</dbReference>
<dbReference type="GO" id="GO:0005634">
    <property type="term" value="C:nucleus"/>
    <property type="evidence" value="ECO:0007669"/>
    <property type="project" value="UniProtKB-SubCell"/>
</dbReference>
<comment type="similarity">
    <text evidence="4">Belongs to the ELP5 family.</text>
</comment>
<dbReference type="InterPro" id="IPR019519">
    <property type="entry name" value="Elp5"/>
</dbReference>
<dbReference type="GO" id="GO:0005829">
    <property type="term" value="C:cytosol"/>
    <property type="evidence" value="ECO:0007669"/>
    <property type="project" value="TreeGrafter"/>
</dbReference>
<evidence type="ECO:0000256" key="2">
    <source>
        <dbReference type="ARBA" id="ARBA00004496"/>
    </source>
</evidence>
<dbReference type="GO" id="GO:0002098">
    <property type="term" value="P:tRNA wobble uridine modification"/>
    <property type="evidence" value="ECO:0007669"/>
    <property type="project" value="InterPro"/>
</dbReference>
<name>A0A0D2CV60_9EURO</name>
<evidence type="ECO:0000313" key="9">
    <source>
        <dbReference type="EMBL" id="KIW27564.1"/>
    </source>
</evidence>
<keyword evidence="10" id="KW-1185">Reference proteome</keyword>
<dbReference type="InterPro" id="IPR027417">
    <property type="entry name" value="P-loop_NTPase"/>
</dbReference>
<dbReference type="Pfam" id="PF10483">
    <property type="entry name" value="Elong_Iki1"/>
    <property type="match status" value="1"/>
</dbReference>
<dbReference type="Gene3D" id="3.40.50.300">
    <property type="entry name" value="P-loop containing nucleotide triphosphate hydrolases"/>
    <property type="match status" value="1"/>
</dbReference>
<dbReference type="GO" id="GO:0000049">
    <property type="term" value="F:tRNA binding"/>
    <property type="evidence" value="ECO:0007669"/>
    <property type="project" value="TreeGrafter"/>
</dbReference>
<dbReference type="AlphaFoldDB" id="A0A0D2CV60"/>